<proteinExistence type="predicted"/>
<keyword evidence="1 2" id="KW-0238">DNA-binding</keyword>
<gene>
    <name evidence="4" type="ORF">GCM10025868_17330</name>
</gene>
<evidence type="ECO:0000313" key="4">
    <source>
        <dbReference type="EMBL" id="GMA86483.1"/>
    </source>
</evidence>
<accession>A0ABQ6JE67</accession>
<evidence type="ECO:0000259" key="3">
    <source>
        <dbReference type="PROSITE" id="PS51755"/>
    </source>
</evidence>
<dbReference type="InterPro" id="IPR036388">
    <property type="entry name" value="WH-like_DNA-bd_sf"/>
</dbReference>
<feature type="domain" description="OmpR/PhoB-type" evidence="3">
    <location>
        <begin position="1"/>
        <end position="61"/>
    </location>
</feature>
<reference evidence="5" key="1">
    <citation type="journal article" date="2019" name="Int. J. Syst. Evol. Microbiol.">
        <title>The Global Catalogue of Microorganisms (GCM) 10K type strain sequencing project: providing services to taxonomists for standard genome sequencing and annotation.</title>
        <authorList>
            <consortium name="The Broad Institute Genomics Platform"/>
            <consortium name="The Broad Institute Genome Sequencing Center for Infectious Disease"/>
            <person name="Wu L."/>
            <person name="Ma J."/>
        </authorList>
    </citation>
    <scope>NUCLEOTIDE SEQUENCE [LARGE SCALE GENOMIC DNA]</scope>
    <source>
        <strain evidence="5">NBRC 108730</strain>
    </source>
</reference>
<evidence type="ECO:0000313" key="5">
    <source>
        <dbReference type="Proteomes" id="UP001157017"/>
    </source>
</evidence>
<evidence type="ECO:0000256" key="2">
    <source>
        <dbReference type="PROSITE-ProRule" id="PRU01091"/>
    </source>
</evidence>
<dbReference type="SMART" id="SM00862">
    <property type="entry name" value="Trans_reg_C"/>
    <property type="match status" value="1"/>
</dbReference>
<dbReference type="InterPro" id="IPR001867">
    <property type="entry name" value="OmpR/PhoB-type_DNA-bd"/>
</dbReference>
<dbReference type="CDD" id="cd00383">
    <property type="entry name" value="trans_reg_C"/>
    <property type="match status" value="1"/>
</dbReference>
<comment type="caution">
    <text evidence="4">The sequence shown here is derived from an EMBL/GenBank/DDBJ whole genome shotgun (WGS) entry which is preliminary data.</text>
</comment>
<dbReference type="Proteomes" id="UP001157017">
    <property type="component" value="Unassembled WGS sequence"/>
</dbReference>
<dbReference type="EMBL" id="BSUZ01000001">
    <property type="protein sequence ID" value="GMA86483.1"/>
    <property type="molecule type" value="Genomic_DNA"/>
</dbReference>
<sequence length="64" mass="6958">MRNKGYVVAKADILDNVWDSAADSTLNLVEVYVGYLRRKIDAPFGRQAVQTVRGSGYVLAPDGG</sequence>
<dbReference type="PROSITE" id="PS51755">
    <property type="entry name" value="OMPR_PHOB"/>
    <property type="match status" value="1"/>
</dbReference>
<organism evidence="4 5">
    <name type="scientific">Angustibacter aerolatus</name>
    <dbReference type="NCBI Taxonomy" id="1162965"/>
    <lineage>
        <taxon>Bacteria</taxon>
        <taxon>Bacillati</taxon>
        <taxon>Actinomycetota</taxon>
        <taxon>Actinomycetes</taxon>
        <taxon>Kineosporiales</taxon>
        <taxon>Kineosporiaceae</taxon>
    </lineage>
</organism>
<dbReference type="Gene3D" id="1.10.10.10">
    <property type="entry name" value="Winged helix-like DNA-binding domain superfamily/Winged helix DNA-binding domain"/>
    <property type="match status" value="1"/>
</dbReference>
<dbReference type="SUPFAM" id="SSF46894">
    <property type="entry name" value="C-terminal effector domain of the bipartite response regulators"/>
    <property type="match status" value="1"/>
</dbReference>
<dbReference type="InterPro" id="IPR016032">
    <property type="entry name" value="Sig_transdc_resp-reg_C-effctor"/>
</dbReference>
<dbReference type="Pfam" id="PF00486">
    <property type="entry name" value="Trans_reg_C"/>
    <property type="match status" value="1"/>
</dbReference>
<protein>
    <recommendedName>
        <fullName evidence="3">OmpR/PhoB-type domain-containing protein</fullName>
    </recommendedName>
</protein>
<feature type="DNA-binding region" description="OmpR/PhoB-type" evidence="2">
    <location>
        <begin position="1"/>
        <end position="61"/>
    </location>
</feature>
<evidence type="ECO:0000256" key="1">
    <source>
        <dbReference type="ARBA" id="ARBA00023125"/>
    </source>
</evidence>
<name>A0ABQ6JE67_9ACTN</name>
<keyword evidence="5" id="KW-1185">Reference proteome</keyword>